<dbReference type="InterPro" id="IPR020449">
    <property type="entry name" value="Tscrpt_reg_AraC-type_HTH"/>
</dbReference>
<evidence type="ECO:0000313" key="5">
    <source>
        <dbReference type="EMBL" id="AEE98069.1"/>
    </source>
</evidence>
<dbReference type="SUPFAM" id="SSF51215">
    <property type="entry name" value="Regulatory protein AraC"/>
    <property type="match status" value="1"/>
</dbReference>
<feature type="domain" description="HTH araC/xylS-type" evidence="4">
    <location>
        <begin position="185"/>
        <end position="283"/>
    </location>
</feature>
<dbReference type="eggNOG" id="COG4977">
    <property type="taxonomic scope" value="Bacteria"/>
</dbReference>
<dbReference type="Pfam" id="PF12833">
    <property type="entry name" value="HTH_18"/>
    <property type="match status" value="1"/>
</dbReference>
<protein>
    <submittedName>
        <fullName evidence="5">Transcriptional regulator, AraC family</fullName>
    </submittedName>
</protein>
<dbReference type="RefSeq" id="WP_013782480.1">
    <property type="nucleotide sequence ID" value="NC_015520.1"/>
</dbReference>
<dbReference type="InterPro" id="IPR003313">
    <property type="entry name" value="AraC-bd"/>
</dbReference>
<dbReference type="InterPro" id="IPR018060">
    <property type="entry name" value="HTH_AraC"/>
</dbReference>
<keyword evidence="2" id="KW-0238">DNA-binding</keyword>
<reference evidence="5 6" key="2">
    <citation type="journal article" date="2011" name="Stand. Genomic Sci.">
        <title>Complete genome sequence of Mahella australiensis type strain (50-1 BON).</title>
        <authorList>
            <person name="Sikorski J."/>
            <person name="Teshima H."/>
            <person name="Nolan M."/>
            <person name="Lucas S."/>
            <person name="Hammon N."/>
            <person name="Deshpande S."/>
            <person name="Cheng J.F."/>
            <person name="Pitluck S."/>
            <person name="Liolios K."/>
            <person name="Pagani I."/>
            <person name="Ivanova N."/>
            <person name="Huntemann M."/>
            <person name="Mavromatis K."/>
            <person name="Ovchinikova G."/>
            <person name="Pati A."/>
            <person name="Tapia R."/>
            <person name="Han C."/>
            <person name="Goodwin L."/>
            <person name="Chen A."/>
            <person name="Palaniappan K."/>
            <person name="Land M."/>
            <person name="Hauser L."/>
            <person name="Ngatchou-Djao O.D."/>
            <person name="Rohde M."/>
            <person name="Pukall R."/>
            <person name="Spring S."/>
            <person name="Abt B."/>
            <person name="Goker M."/>
            <person name="Detter J.C."/>
            <person name="Woyke T."/>
            <person name="Bristow J."/>
            <person name="Markowitz V."/>
            <person name="Hugenholtz P."/>
            <person name="Eisen J.A."/>
            <person name="Kyrpides N.C."/>
            <person name="Klenk H.P."/>
            <person name="Lapidus A."/>
        </authorList>
    </citation>
    <scope>NUCLEOTIDE SEQUENCE [LARGE SCALE GENOMIC DNA]</scope>
    <source>
        <strain evidence="6">DSM 15567 / CIP 107919 / 50-1 BON</strain>
    </source>
</reference>
<dbReference type="KEGG" id="mas:Mahau_2949"/>
<keyword evidence="1" id="KW-0805">Transcription regulation</keyword>
<dbReference type="GO" id="GO:0043565">
    <property type="term" value="F:sequence-specific DNA binding"/>
    <property type="evidence" value="ECO:0007669"/>
    <property type="project" value="InterPro"/>
</dbReference>
<dbReference type="GO" id="GO:0003700">
    <property type="term" value="F:DNA-binding transcription factor activity"/>
    <property type="evidence" value="ECO:0007669"/>
    <property type="project" value="InterPro"/>
</dbReference>
<dbReference type="HOGENOM" id="CLU_000445_88_6_9"/>
<dbReference type="Proteomes" id="UP000008457">
    <property type="component" value="Chromosome"/>
</dbReference>
<keyword evidence="6" id="KW-1185">Reference proteome</keyword>
<dbReference type="PROSITE" id="PS00041">
    <property type="entry name" value="HTH_ARAC_FAMILY_1"/>
    <property type="match status" value="1"/>
</dbReference>
<evidence type="ECO:0000256" key="3">
    <source>
        <dbReference type="ARBA" id="ARBA00023163"/>
    </source>
</evidence>
<dbReference type="InterPro" id="IPR037923">
    <property type="entry name" value="HTH-like"/>
</dbReference>
<proteinExistence type="predicted"/>
<organism evidence="5 6">
    <name type="scientific">Mahella australiensis (strain DSM 15567 / CIP 107919 / 50-1 BON)</name>
    <dbReference type="NCBI Taxonomy" id="697281"/>
    <lineage>
        <taxon>Bacteria</taxon>
        <taxon>Bacillati</taxon>
        <taxon>Bacillota</taxon>
        <taxon>Clostridia</taxon>
        <taxon>Thermoanaerobacterales</taxon>
        <taxon>Thermoanaerobacterales Family IV. Incertae Sedis</taxon>
        <taxon>Mahella</taxon>
    </lineage>
</organism>
<dbReference type="STRING" id="697281.Mahau_2949"/>
<name>F4A0Z2_MAHA5</name>
<dbReference type="Pfam" id="PF02311">
    <property type="entry name" value="AraC_binding"/>
    <property type="match status" value="1"/>
</dbReference>
<dbReference type="SMART" id="SM00342">
    <property type="entry name" value="HTH_ARAC"/>
    <property type="match status" value="1"/>
</dbReference>
<evidence type="ECO:0000259" key="4">
    <source>
        <dbReference type="PROSITE" id="PS01124"/>
    </source>
</evidence>
<evidence type="ECO:0000256" key="1">
    <source>
        <dbReference type="ARBA" id="ARBA00023015"/>
    </source>
</evidence>
<dbReference type="Gene3D" id="1.10.10.60">
    <property type="entry name" value="Homeodomain-like"/>
    <property type="match status" value="2"/>
</dbReference>
<dbReference type="Gene3D" id="2.60.120.280">
    <property type="entry name" value="Regulatory protein AraC"/>
    <property type="match status" value="1"/>
</dbReference>
<reference evidence="6" key="1">
    <citation type="submission" date="2010-11" db="EMBL/GenBank/DDBJ databases">
        <title>The complete genome of Mahella australiensis DSM 15567.</title>
        <authorList>
            <consortium name="US DOE Joint Genome Institute (JGI-PGF)"/>
            <person name="Lucas S."/>
            <person name="Copeland A."/>
            <person name="Lapidus A."/>
            <person name="Bruce D."/>
            <person name="Goodwin L."/>
            <person name="Pitluck S."/>
            <person name="Kyrpides N."/>
            <person name="Mavromatis K."/>
            <person name="Pagani I."/>
            <person name="Ivanova N."/>
            <person name="Teshima H."/>
            <person name="Brettin T."/>
            <person name="Detter J.C."/>
            <person name="Han C."/>
            <person name="Tapia R."/>
            <person name="Land M."/>
            <person name="Hauser L."/>
            <person name="Markowitz V."/>
            <person name="Cheng J.-F."/>
            <person name="Hugenholtz P."/>
            <person name="Woyke T."/>
            <person name="Wu D."/>
            <person name="Spring S."/>
            <person name="Pukall R."/>
            <person name="Steenblock K."/>
            <person name="Schneider S."/>
            <person name="Klenk H.-P."/>
            <person name="Eisen J.A."/>
        </authorList>
    </citation>
    <scope>NUCLEOTIDE SEQUENCE [LARGE SCALE GENOMIC DNA]</scope>
    <source>
        <strain evidence="6">DSM 15567 / CIP 107919 / 50-1 BON</strain>
    </source>
</reference>
<keyword evidence="3" id="KW-0804">Transcription</keyword>
<dbReference type="EMBL" id="CP002360">
    <property type="protein sequence ID" value="AEE98069.1"/>
    <property type="molecule type" value="Genomic_DNA"/>
</dbReference>
<evidence type="ECO:0000313" key="6">
    <source>
        <dbReference type="Proteomes" id="UP000008457"/>
    </source>
</evidence>
<dbReference type="SUPFAM" id="SSF46689">
    <property type="entry name" value="Homeodomain-like"/>
    <property type="match status" value="2"/>
</dbReference>
<dbReference type="AlphaFoldDB" id="F4A0Z2"/>
<dbReference type="PANTHER" id="PTHR43280:SF28">
    <property type="entry name" value="HTH-TYPE TRANSCRIPTIONAL ACTIVATOR RHAS"/>
    <property type="match status" value="1"/>
</dbReference>
<dbReference type="PANTHER" id="PTHR43280">
    <property type="entry name" value="ARAC-FAMILY TRANSCRIPTIONAL REGULATOR"/>
    <property type="match status" value="1"/>
</dbReference>
<sequence length="286" mass="33485">MIDFKLNFSADSESIPYTPSAAFLQLPFYLNVWGYFKAKAGYFTRREGQEDFLLINTVDGCGFLEYRGQRRTLYKNDIFFIDCRELQYYGTGPEGYWEFQWMHFAGSGCRPYFDIINGSGLNIIHLDDTSEITDVMSDIRNTINGTDFQADIKLSMLIMRIMTCLAIHSQKFYVGQYQHYTEIINNAIDYMRNHYHQPLDLSDIASAVHLSPFHFSRIFKGYTSTSPHEYLIRYRIDKSKRLLRDTDMSINEIALAVGFTNANNYIRDFKKLVGTTPSKFRRFWVE</sequence>
<dbReference type="InterPro" id="IPR009057">
    <property type="entry name" value="Homeodomain-like_sf"/>
</dbReference>
<dbReference type="OrthoDB" id="9801721at2"/>
<dbReference type="PROSITE" id="PS01124">
    <property type="entry name" value="HTH_ARAC_FAMILY_2"/>
    <property type="match status" value="1"/>
</dbReference>
<dbReference type="InterPro" id="IPR018062">
    <property type="entry name" value="HTH_AraC-typ_CS"/>
</dbReference>
<dbReference type="PRINTS" id="PR00032">
    <property type="entry name" value="HTHARAC"/>
</dbReference>
<evidence type="ECO:0000256" key="2">
    <source>
        <dbReference type="ARBA" id="ARBA00023125"/>
    </source>
</evidence>
<gene>
    <name evidence="5" type="ordered locus">Mahau_2949</name>
</gene>
<accession>F4A0Z2</accession>